<reference evidence="1 2" key="1">
    <citation type="submission" date="2020-03" db="EMBL/GenBank/DDBJ databases">
        <title>Sequencing the genomes of 1000 actinobacteria strains.</title>
        <authorList>
            <person name="Klenk H.-P."/>
        </authorList>
    </citation>
    <scope>NUCLEOTIDE SEQUENCE [LARGE SCALE GENOMIC DNA]</scope>
    <source>
        <strain evidence="1 2">DSM 45490</strain>
    </source>
</reference>
<keyword evidence="2" id="KW-1185">Reference proteome</keyword>
<proteinExistence type="predicted"/>
<protein>
    <submittedName>
        <fullName evidence="1">Uncharacterized protein</fullName>
    </submittedName>
</protein>
<gene>
    <name evidence="1" type="ORF">BJY22_002895</name>
</gene>
<dbReference type="EMBL" id="JAASRO010000001">
    <property type="protein sequence ID" value="NIK57178.1"/>
    <property type="molecule type" value="Genomic_DNA"/>
</dbReference>
<accession>A0A7X5V9Q7</accession>
<sequence>MEFEQDVDRVLDMRGPVRHPAPGRLFVGAGRARLGGADK</sequence>
<comment type="caution">
    <text evidence="1">The sequence shown here is derived from an EMBL/GenBank/DDBJ whole genome shotgun (WGS) entry which is preliminary data.</text>
</comment>
<evidence type="ECO:0000313" key="2">
    <source>
        <dbReference type="Proteomes" id="UP000555407"/>
    </source>
</evidence>
<organism evidence="1 2">
    <name type="scientific">Kribbella shirazensis</name>
    <dbReference type="NCBI Taxonomy" id="1105143"/>
    <lineage>
        <taxon>Bacteria</taxon>
        <taxon>Bacillati</taxon>
        <taxon>Actinomycetota</taxon>
        <taxon>Actinomycetes</taxon>
        <taxon>Propionibacteriales</taxon>
        <taxon>Kribbellaceae</taxon>
        <taxon>Kribbella</taxon>
    </lineage>
</organism>
<dbReference type="Proteomes" id="UP000555407">
    <property type="component" value="Unassembled WGS sequence"/>
</dbReference>
<evidence type="ECO:0000313" key="1">
    <source>
        <dbReference type="EMBL" id="NIK57178.1"/>
    </source>
</evidence>
<name>A0A7X5V9Q7_9ACTN</name>
<dbReference type="AlphaFoldDB" id="A0A7X5V9Q7"/>